<dbReference type="GO" id="GO:0012505">
    <property type="term" value="C:endomembrane system"/>
    <property type="evidence" value="ECO:0007669"/>
    <property type="project" value="UniProtKB-SubCell"/>
</dbReference>
<keyword evidence="5" id="KW-1133">Transmembrane helix</keyword>
<keyword evidence="6" id="KW-0472">Membrane</keyword>
<evidence type="ECO:0000256" key="3">
    <source>
        <dbReference type="ARBA" id="ARBA00022692"/>
    </source>
</evidence>
<comment type="caution">
    <text evidence="7">The sequence shown here is derived from an EMBL/GenBank/DDBJ whole genome shotgun (WGS) entry which is preliminary data.</text>
</comment>
<dbReference type="InterPro" id="IPR050133">
    <property type="entry name" value="NqrDE/RnfAE_oxidrdctase"/>
</dbReference>
<keyword evidence="8" id="KW-1185">Reference proteome</keyword>
<dbReference type="InterPro" id="IPR003667">
    <property type="entry name" value="NqrDE/RnfAE"/>
</dbReference>
<dbReference type="GO" id="GO:0005886">
    <property type="term" value="C:plasma membrane"/>
    <property type="evidence" value="ECO:0007669"/>
    <property type="project" value="TreeGrafter"/>
</dbReference>
<dbReference type="EMBL" id="PRLC01000007">
    <property type="protein sequence ID" value="RAW62128.1"/>
    <property type="molecule type" value="Genomic_DNA"/>
</dbReference>
<reference evidence="7 8" key="1">
    <citation type="submission" date="2018-02" db="EMBL/GenBank/DDBJ databases">
        <title>Complete genome sequencing of Faecalibacterium prausnitzii strains isolated from the human gut.</title>
        <authorList>
            <person name="Fitzgerald B.C."/>
            <person name="Shkoporov A.N."/>
            <person name="Ross P.R."/>
            <person name="Hill C."/>
        </authorList>
    </citation>
    <scope>NUCLEOTIDE SEQUENCE [LARGE SCALE GENOMIC DNA]</scope>
    <source>
        <strain evidence="7 8">APC922/41-1</strain>
    </source>
</reference>
<keyword evidence="3" id="KW-0812">Transmembrane</keyword>
<evidence type="ECO:0000256" key="4">
    <source>
        <dbReference type="ARBA" id="ARBA00022967"/>
    </source>
</evidence>
<keyword evidence="2" id="KW-0813">Transport</keyword>
<proteinExistence type="predicted"/>
<dbReference type="Proteomes" id="UP000250429">
    <property type="component" value="Unassembled WGS sequence"/>
</dbReference>
<protein>
    <submittedName>
        <fullName evidence="7">NADH:ubiquinone oxidoreductase, subunit RnfA</fullName>
    </submittedName>
</protein>
<sequence>MSEVLHLVGVFFSYAVLAIFAQNAIFTRGLGVSRLVQLVGDKRTSSWWFALMLCITQVLVAPLAFYAGRLLAPLPNRAQLRPVVYLACIAVVCLFELVVLKLAKGPRSGQLIRILPIAAVNSGVLGTVLVERTQSFTLEQSIGFGLGSGLGYLLAVMLVTEAQNRLRSRAIPEAFRGLPITLIYIGVLALAIYGFTGHSVIL</sequence>
<evidence type="ECO:0000256" key="5">
    <source>
        <dbReference type="ARBA" id="ARBA00022989"/>
    </source>
</evidence>
<evidence type="ECO:0000256" key="1">
    <source>
        <dbReference type="ARBA" id="ARBA00004127"/>
    </source>
</evidence>
<evidence type="ECO:0000313" key="8">
    <source>
        <dbReference type="Proteomes" id="UP000250429"/>
    </source>
</evidence>
<keyword evidence="7" id="KW-0830">Ubiquinone</keyword>
<evidence type="ECO:0000256" key="2">
    <source>
        <dbReference type="ARBA" id="ARBA00022448"/>
    </source>
</evidence>
<comment type="subcellular location">
    <subcellularLocation>
        <location evidence="1">Endomembrane system</location>
        <topology evidence="1">Multi-pass membrane protein</topology>
    </subcellularLocation>
</comment>
<organism evidence="7 8">
    <name type="scientific">Faecalibacterium hattorii</name>
    <dbReference type="NCBI Taxonomy" id="2935520"/>
    <lineage>
        <taxon>Bacteria</taxon>
        <taxon>Bacillati</taxon>
        <taxon>Bacillota</taxon>
        <taxon>Clostridia</taxon>
        <taxon>Eubacteriales</taxon>
        <taxon>Oscillospiraceae</taxon>
        <taxon>Faecalibacterium</taxon>
    </lineage>
</organism>
<dbReference type="AlphaFoldDB" id="A0A174D0V8"/>
<dbReference type="RefSeq" id="WP_055191922.1">
    <property type="nucleotide sequence ID" value="NZ_JBLVPC010000067.1"/>
</dbReference>
<name>A0A174D0V8_9FIRM</name>
<evidence type="ECO:0000256" key="6">
    <source>
        <dbReference type="ARBA" id="ARBA00023136"/>
    </source>
</evidence>
<keyword evidence="4" id="KW-1278">Translocase</keyword>
<evidence type="ECO:0000313" key="7">
    <source>
        <dbReference type="EMBL" id="RAW62128.1"/>
    </source>
</evidence>
<gene>
    <name evidence="7" type="ORF">C4N23_06560</name>
</gene>
<dbReference type="PANTHER" id="PTHR30335:SF0">
    <property type="entry name" value="ION-TRANSLOCATING OXIDOREDUCTASE COMPLEX SUBUNIT A"/>
    <property type="match status" value="1"/>
</dbReference>
<dbReference type="OrthoDB" id="1820404at2"/>
<dbReference type="PANTHER" id="PTHR30335">
    <property type="entry name" value="INTEGRAL MEMBRANE PROTEIN OF SOXR-REDUCING COMPLEX"/>
    <property type="match status" value="1"/>
</dbReference>
<accession>A0A174D0V8</accession>
<dbReference type="Pfam" id="PF02508">
    <property type="entry name" value="Rnf-Nqr"/>
    <property type="match status" value="1"/>
</dbReference>